<accession>A0A9N9MAI2</accession>
<reference evidence="1" key="1">
    <citation type="submission" date="2022-01" db="EMBL/GenBank/DDBJ databases">
        <authorList>
            <person name="King R."/>
        </authorList>
    </citation>
    <scope>NUCLEOTIDE SEQUENCE</scope>
</reference>
<evidence type="ECO:0000313" key="2">
    <source>
        <dbReference type="Proteomes" id="UP001152799"/>
    </source>
</evidence>
<sequence length="101" mass="11685">MRHLIFTIPSEQAETSLIELVDIEDNTYSILTTTENKTNNDNNFRECFQEEYDNNNYDTHNPVLNLHSVSLIEELLASSISVASTPKRSVLDDLHKYLHFL</sequence>
<keyword evidence="2" id="KW-1185">Reference proteome</keyword>
<gene>
    <name evidence="1" type="ORF">CEUTPL_LOCUS274</name>
</gene>
<dbReference type="Proteomes" id="UP001152799">
    <property type="component" value="Chromosome 1"/>
</dbReference>
<proteinExistence type="predicted"/>
<organism evidence="1 2">
    <name type="scientific">Ceutorhynchus assimilis</name>
    <name type="common">cabbage seed weevil</name>
    <dbReference type="NCBI Taxonomy" id="467358"/>
    <lineage>
        <taxon>Eukaryota</taxon>
        <taxon>Metazoa</taxon>
        <taxon>Ecdysozoa</taxon>
        <taxon>Arthropoda</taxon>
        <taxon>Hexapoda</taxon>
        <taxon>Insecta</taxon>
        <taxon>Pterygota</taxon>
        <taxon>Neoptera</taxon>
        <taxon>Endopterygota</taxon>
        <taxon>Coleoptera</taxon>
        <taxon>Polyphaga</taxon>
        <taxon>Cucujiformia</taxon>
        <taxon>Curculionidae</taxon>
        <taxon>Ceutorhynchinae</taxon>
        <taxon>Ceutorhynchus</taxon>
    </lineage>
</organism>
<dbReference type="EMBL" id="OU892277">
    <property type="protein sequence ID" value="CAG9759526.1"/>
    <property type="molecule type" value="Genomic_DNA"/>
</dbReference>
<protein>
    <submittedName>
        <fullName evidence="1">Uncharacterized protein</fullName>
    </submittedName>
</protein>
<dbReference type="AlphaFoldDB" id="A0A9N9MAI2"/>
<evidence type="ECO:0000313" key="1">
    <source>
        <dbReference type="EMBL" id="CAG9759526.1"/>
    </source>
</evidence>
<name>A0A9N9MAI2_9CUCU</name>